<gene>
    <name evidence="1" type="ORF">A6X21_11125</name>
</gene>
<evidence type="ECO:0000313" key="2">
    <source>
        <dbReference type="Proteomes" id="UP000094828"/>
    </source>
</evidence>
<dbReference type="OrthoDB" id="213351at2"/>
<comment type="caution">
    <text evidence="1">The sequence shown here is derived from an EMBL/GenBank/DDBJ whole genome shotgun (WGS) entry which is preliminary data.</text>
</comment>
<name>A0A1C3E6C6_9PLAN</name>
<accession>A0A1C3E6C6</accession>
<keyword evidence="2" id="KW-1185">Reference proteome</keyword>
<proteinExistence type="predicted"/>
<organism evidence="1 2">
    <name type="scientific">Planctopirus hydrillae</name>
    <dbReference type="NCBI Taxonomy" id="1841610"/>
    <lineage>
        <taxon>Bacteria</taxon>
        <taxon>Pseudomonadati</taxon>
        <taxon>Planctomycetota</taxon>
        <taxon>Planctomycetia</taxon>
        <taxon>Planctomycetales</taxon>
        <taxon>Planctomycetaceae</taxon>
        <taxon>Planctopirus</taxon>
    </lineage>
</organism>
<reference evidence="1 2" key="1">
    <citation type="submission" date="2016-05" db="EMBL/GenBank/DDBJ databases">
        <title>Genomic and physiological characterization of Planctopirus sp. isolated from fresh water lake.</title>
        <authorList>
            <person name="Subhash Y."/>
            <person name="Ramana C."/>
        </authorList>
    </citation>
    <scope>NUCLEOTIDE SEQUENCE [LARGE SCALE GENOMIC DNA]</scope>
    <source>
        <strain evidence="1 2">JC280</strain>
    </source>
</reference>
<sequence length="143" mass="15834">MSNNKKLLIAFGVAMASFAVVVAITLSAGTLKPILPQPEQLIFEIEGEGSLESSQSFQAPDNWQLRWDFDGPDKYATVLDMIRWTNSEGKSNEVVAMHRKPIRTGSGVYIGQGGEYRLSVKGKGPWRIRAYRFDPLDKTASGQ</sequence>
<dbReference type="Proteomes" id="UP000094828">
    <property type="component" value="Unassembled WGS sequence"/>
</dbReference>
<protein>
    <submittedName>
        <fullName evidence="1">Uncharacterized protein</fullName>
    </submittedName>
</protein>
<dbReference type="EMBL" id="LYDR01000151">
    <property type="protein sequence ID" value="ODA28792.1"/>
    <property type="molecule type" value="Genomic_DNA"/>
</dbReference>
<dbReference type="STRING" id="1841610.A6X21_11125"/>
<dbReference type="RefSeq" id="WP_068851071.1">
    <property type="nucleotide sequence ID" value="NZ_LYDR01000151.1"/>
</dbReference>
<dbReference type="AlphaFoldDB" id="A0A1C3E6C6"/>
<evidence type="ECO:0000313" key="1">
    <source>
        <dbReference type="EMBL" id="ODA28792.1"/>
    </source>
</evidence>